<feature type="binding site" evidence="8">
    <location>
        <position position="547"/>
    </location>
    <ligand>
        <name>Mg(2+)</name>
        <dbReference type="ChEBI" id="CHEBI:18420"/>
        <label>1</label>
    </ligand>
</feature>
<dbReference type="PIRSF" id="PIRSF001587">
    <property type="entry name" value="FGAM_synthase_II"/>
    <property type="match status" value="1"/>
</dbReference>
<feature type="binding site" evidence="8">
    <location>
        <position position="271"/>
    </location>
    <ligand>
        <name>Mg(2+)</name>
        <dbReference type="ChEBI" id="CHEBI:18420"/>
        <label>2</label>
    </ligand>
</feature>
<feature type="binding site" evidence="8">
    <location>
        <position position="501"/>
    </location>
    <ligand>
        <name>ATP</name>
        <dbReference type="ChEBI" id="CHEBI:30616"/>
    </ligand>
</feature>
<dbReference type="CDD" id="cd02204">
    <property type="entry name" value="PurL_repeat2"/>
    <property type="match status" value="1"/>
</dbReference>
<evidence type="ECO:0000256" key="5">
    <source>
        <dbReference type="ARBA" id="ARBA00022755"/>
    </source>
</evidence>
<dbReference type="PANTHER" id="PTHR43555:SF1">
    <property type="entry name" value="PHOSPHORIBOSYLFORMYLGLYCINAMIDINE SYNTHASE SUBUNIT PURL"/>
    <property type="match status" value="1"/>
</dbReference>
<dbReference type="Gene3D" id="3.90.650.10">
    <property type="entry name" value="PurM-like C-terminal domain"/>
    <property type="match status" value="2"/>
</dbReference>
<dbReference type="GO" id="GO:0005524">
    <property type="term" value="F:ATP binding"/>
    <property type="evidence" value="ECO:0007669"/>
    <property type="project" value="UniProtKB-UniRule"/>
</dbReference>
<organism evidence="12 13">
    <name type="scientific">Candidatus Coatesbacteria bacterium 4484_99</name>
    <dbReference type="NCBI Taxonomy" id="1970774"/>
    <lineage>
        <taxon>Bacteria</taxon>
        <taxon>Candidatus Coatesiibacteriota</taxon>
    </lineage>
</organism>
<evidence type="ECO:0000259" key="9">
    <source>
        <dbReference type="Pfam" id="PF00586"/>
    </source>
</evidence>
<dbReference type="InterPro" id="IPR010918">
    <property type="entry name" value="PurM-like_C_dom"/>
</dbReference>
<dbReference type="HAMAP" id="MF_00420">
    <property type="entry name" value="PurL_2"/>
    <property type="match status" value="1"/>
</dbReference>
<dbReference type="GO" id="GO:0000287">
    <property type="term" value="F:magnesium ion binding"/>
    <property type="evidence" value="ECO:0007669"/>
    <property type="project" value="UniProtKB-UniRule"/>
</dbReference>
<comment type="function">
    <text evidence="8">Part of the phosphoribosylformylglycinamidine synthase complex involved in the purines biosynthetic pathway. Catalyzes the ATP-dependent conversion of formylglycinamide ribonucleotide (FGAR) and glutamine to yield formylglycinamidine ribonucleotide (FGAM) and glutamate. The FGAM synthase complex is composed of three subunits. PurQ produces an ammonia molecule by converting glutamine to glutamate. PurL transfers the ammonia molecule to FGAR to form FGAM in an ATP-dependent manner. PurS interacts with PurQ and PurL and is thought to assist in the transfer of the ammonia molecule from PurQ to PurL.</text>
</comment>
<comment type="catalytic activity">
    <reaction evidence="8">
        <text>N(2)-formyl-N(1)-(5-phospho-beta-D-ribosyl)glycinamide + L-glutamine + ATP + H2O = 2-formamido-N(1)-(5-O-phospho-beta-D-ribosyl)acetamidine + L-glutamate + ADP + phosphate + H(+)</text>
        <dbReference type="Rhea" id="RHEA:17129"/>
        <dbReference type="ChEBI" id="CHEBI:15377"/>
        <dbReference type="ChEBI" id="CHEBI:15378"/>
        <dbReference type="ChEBI" id="CHEBI:29985"/>
        <dbReference type="ChEBI" id="CHEBI:30616"/>
        <dbReference type="ChEBI" id="CHEBI:43474"/>
        <dbReference type="ChEBI" id="CHEBI:58359"/>
        <dbReference type="ChEBI" id="CHEBI:147286"/>
        <dbReference type="ChEBI" id="CHEBI:147287"/>
        <dbReference type="ChEBI" id="CHEBI:456216"/>
        <dbReference type="EC" id="6.3.5.3"/>
    </reaction>
</comment>
<dbReference type="GO" id="GO:0006189">
    <property type="term" value="P:'de novo' IMP biosynthetic process"/>
    <property type="evidence" value="ECO:0007669"/>
    <property type="project" value="UniProtKB-UniRule"/>
</dbReference>
<dbReference type="EC" id="6.3.5.3" evidence="8"/>
<feature type="binding site" evidence="8">
    <location>
        <position position="86"/>
    </location>
    <ligand>
        <name>Mg(2+)</name>
        <dbReference type="ChEBI" id="CHEBI:18420"/>
        <label>1</label>
    </ligand>
</feature>
<keyword evidence="2 8" id="KW-0436">Ligase</keyword>
<feature type="active site" evidence="8">
    <location>
        <position position="38"/>
    </location>
</feature>
<comment type="subcellular location">
    <subcellularLocation>
        <location evidence="8">Cytoplasm</location>
    </subcellularLocation>
</comment>
<evidence type="ECO:0000256" key="4">
    <source>
        <dbReference type="ARBA" id="ARBA00022741"/>
    </source>
</evidence>
<dbReference type="Pfam" id="PF02769">
    <property type="entry name" value="AIRS_C"/>
    <property type="match status" value="2"/>
</dbReference>
<dbReference type="Gene3D" id="3.30.1330.10">
    <property type="entry name" value="PurM-like, N-terminal domain"/>
    <property type="match status" value="2"/>
</dbReference>
<feature type="binding site" evidence="8">
    <location>
        <position position="549"/>
    </location>
    <ligand>
        <name>substrate</name>
    </ligand>
</feature>
<dbReference type="SUPFAM" id="SSF56042">
    <property type="entry name" value="PurM C-terminal domain-like"/>
    <property type="match status" value="2"/>
</dbReference>
<feature type="domain" description="PurM-like C-terminal" evidence="10">
    <location>
        <begin position="207"/>
        <end position="352"/>
    </location>
</feature>
<feature type="binding site" evidence="8">
    <location>
        <position position="110"/>
    </location>
    <ligand>
        <name>Mg(2+)</name>
        <dbReference type="ChEBI" id="CHEBI:18420"/>
        <label>2</label>
    </ligand>
</feature>
<feature type="binding site" evidence="8">
    <location>
        <begin position="87"/>
        <end position="90"/>
    </location>
    <ligand>
        <name>substrate</name>
    </ligand>
</feature>
<evidence type="ECO:0000256" key="8">
    <source>
        <dbReference type="HAMAP-Rule" id="MF_00420"/>
    </source>
</evidence>
<feature type="binding site" evidence="8">
    <location>
        <position position="239"/>
    </location>
    <ligand>
        <name>substrate</name>
    </ligand>
</feature>
<dbReference type="Pfam" id="PF00586">
    <property type="entry name" value="AIRS"/>
    <property type="match status" value="2"/>
</dbReference>
<dbReference type="PANTHER" id="PTHR43555">
    <property type="entry name" value="PHOSPHORIBOSYLFORMYLGLYCINAMIDINE SYNTHASE SUBUNIT PURL"/>
    <property type="match status" value="1"/>
</dbReference>
<dbReference type="InterPro" id="IPR036921">
    <property type="entry name" value="PurM-like_N_sf"/>
</dbReference>
<dbReference type="NCBIfam" id="NF002290">
    <property type="entry name" value="PRK01213.1"/>
    <property type="match status" value="1"/>
</dbReference>
<keyword evidence="3 8" id="KW-0479">Metal-binding</keyword>
<name>A0A1W9S393_9BACT</name>
<dbReference type="EMBL" id="NATQ01000003">
    <property type="protein sequence ID" value="OQX91299.1"/>
    <property type="molecule type" value="Genomic_DNA"/>
</dbReference>
<protein>
    <recommendedName>
        <fullName evidence="8">Phosphoribosylformylglycinamidine synthase subunit PurL</fullName>
        <shortName evidence="8">FGAM synthase</shortName>
        <ecNumber evidence="8">6.3.5.3</ecNumber>
    </recommendedName>
    <alternativeName>
        <fullName evidence="8">Formylglycinamide ribonucleotide amidotransferase subunit II</fullName>
        <shortName evidence="8">FGAR amidotransferase II</shortName>
        <shortName evidence="8">FGAR-AT II</shortName>
    </alternativeName>
    <alternativeName>
        <fullName evidence="8">Glutamine amidotransferase PurL</fullName>
    </alternativeName>
    <alternativeName>
        <fullName evidence="8">Phosphoribosylformylglycinamidine synthase subunit II</fullName>
    </alternativeName>
</protein>
<keyword evidence="4 8" id="KW-0547">Nucleotide-binding</keyword>
<dbReference type="GO" id="GO:0004642">
    <property type="term" value="F:phosphoribosylformylglycinamidine synthase activity"/>
    <property type="evidence" value="ECO:0007669"/>
    <property type="project" value="UniProtKB-UniRule"/>
</dbReference>
<evidence type="ECO:0000256" key="7">
    <source>
        <dbReference type="ARBA" id="ARBA00022842"/>
    </source>
</evidence>
<comment type="caution">
    <text evidence="8">Lacks conserved residue(s) required for the propagation of feature annotation.</text>
</comment>
<dbReference type="InterPro" id="IPR010074">
    <property type="entry name" value="PRibForGlyAmidine_synth_PurL"/>
</dbReference>
<comment type="caution">
    <text evidence="12">The sequence shown here is derived from an EMBL/GenBank/DDBJ whole genome shotgun (WGS) entry which is preliminary data.</text>
</comment>
<dbReference type="GO" id="GO:0005737">
    <property type="term" value="C:cytoplasm"/>
    <property type="evidence" value="ECO:0007669"/>
    <property type="project" value="UniProtKB-SubCell"/>
</dbReference>
<dbReference type="InterPro" id="IPR016188">
    <property type="entry name" value="PurM-like_N"/>
</dbReference>
<feature type="domain" description="PurM-like N-terminal" evidence="9">
    <location>
        <begin position="63"/>
        <end position="185"/>
    </location>
</feature>
<feature type="domain" description="PurM-like N-terminal" evidence="9">
    <location>
        <begin position="445"/>
        <end position="571"/>
    </location>
</feature>
<evidence type="ECO:0000256" key="6">
    <source>
        <dbReference type="ARBA" id="ARBA00022840"/>
    </source>
</evidence>
<sequence length="764" mass="83272">MAGHGLLPDNEYRRLVELIEREPTTVEETIFSIMWSEHCSYKSSKNILKILPTSASNVVIGPGEDAGVVHFTGEGDDSWCIVIAHESHNHPSQVLPIEGSATGIGGIVRDVYCMGAKVVAVMDPLRFGDPDGEKRYRTRYIANGVVKGIADYGNSIGVPNLGGDVYFHQGYDDNCLVNVVAVGVVRRNSITRSAVPHKAKERPYKFILVGKATDDTGFGGAAFASEILNEEETDKGAVQVHDPFLKRVLTVATFKVLEEAHKSGITIGFKDLGAGGIACATSELASKGGFGADIHLERVPVSIEGLKPEVIACAETQERYALVVPDEFVNRVLEIYNVEYELGKVYPGAQATVIGEPRMDGLYRVHYNGEIVCSVPAKTITEGIFYERKRKERKQSAFISGRRIQIEEAFKKVISNLDVCDREPIFSHYDSTVQGNTILPPGFSEAGVIKPIDDKETCLAMAVDGNPRWGLIDTFWAGAGAVYEAVRNVVCAGGIPICITDCLNFGSPEDPVVFNDFHRAVEGIAYACNTIGRLDSPGEPLPVVSGNVSFYNENAEGEPVPPSPIIACLGKIDSIDDIVMSKIRNEDTELIFIYDPENIERIGGSVYQSIIASTGGEIPHFDGEYVRRMINLIIELGRKGHINVCKDISDGGLITALFEMIYDVRVDGGALGIEIDIGCLPHNDETVLFSEAGGFIVGSVGERINKIKNLTEEAGVTFSHIGRAVASDQFIVRRNGTVLVELNINELNELYRQPLREVFEWQAG</sequence>
<feature type="binding site" evidence="8">
    <location>
        <position position="109"/>
    </location>
    <ligand>
        <name>substrate</name>
    </ligand>
</feature>
<keyword evidence="1 8" id="KW-0963">Cytoplasm</keyword>
<accession>A0A1W9S393</accession>
<proteinExistence type="inferred from homology"/>
<feature type="binding site" evidence="8">
    <location>
        <position position="41"/>
    </location>
    <ligand>
        <name>ATP</name>
        <dbReference type="ChEBI" id="CHEBI:30616"/>
    </ligand>
</feature>
<dbReference type="InterPro" id="IPR041609">
    <property type="entry name" value="PurL_linker"/>
</dbReference>
<evidence type="ECO:0000256" key="3">
    <source>
        <dbReference type="ARBA" id="ARBA00022723"/>
    </source>
</evidence>
<gene>
    <name evidence="8" type="primary">purL</name>
    <name evidence="12" type="ORF">B6D57_00240</name>
</gene>
<evidence type="ECO:0000256" key="2">
    <source>
        <dbReference type="ARBA" id="ARBA00022598"/>
    </source>
</evidence>
<dbReference type="NCBIfam" id="TIGR01736">
    <property type="entry name" value="FGAM_synth_II"/>
    <property type="match status" value="1"/>
</dbReference>
<dbReference type="Pfam" id="PF18072">
    <property type="entry name" value="FGAR-AT_linker"/>
    <property type="match status" value="1"/>
</dbReference>
<feature type="active site" description="Proton acceptor" evidence="8">
    <location>
        <position position="88"/>
    </location>
</feature>
<evidence type="ECO:0000259" key="11">
    <source>
        <dbReference type="Pfam" id="PF18072"/>
    </source>
</evidence>
<evidence type="ECO:0000256" key="1">
    <source>
        <dbReference type="ARBA" id="ARBA00022490"/>
    </source>
</evidence>
<feature type="binding site" evidence="8">
    <location>
        <position position="546"/>
    </location>
    <ligand>
        <name>ATP</name>
        <dbReference type="ChEBI" id="CHEBI:30616"/>
    </ligand>
</feature>
<reference evidence="13" key="1">
    <citation type="submission" date="2017-03" db="EMBL/GenBank/DDBJ databases">
        <title>Novel pathways for hydrocarbon cycling and metabolic interdependencies in hydrothermal sediment communities.</title>
        <authorList>
            <person name="Dombrowski N."/>
            <person name="Seitz K."/>
            <person name="Teske A."/>
            <person name="Baker B."/>
        </authorList>
    </citation>
    <scope>NUCLEOTIDE SEQUENCE [LARGE SCALE GENOMIC DNA]</scope>
</reference>
<feature type="domain" description="Phosphoribosylformylglycinamidine synthase linker" evidence="11">
    <location>
        <begin position="7"/>
        <end position="42"/>
    </location>
</feature>
<comment type="similarity">
    <text evidence="8">Belongs to the FGAMS family.</text>
</comment>
<dbReference type="Proteomes" id="UP000192611">
    <property type="component" value="Unassembled WGS sequence"/>
</dbReference>
<comment type="pathway">
    <text evidence="8">Purine metabolism; IMP biosynthesis via de novo pathway; 5-amino-1-(5-phospho-D-ribosyl)imidazole from N(2)-formyl-N(1)-(5-phospho-D-ribosyl)glycinamide: step 1/2.</text>
</comment>
<dbReference type="UniPathway" id="UPA00074">
    <property type="reaction ID" value="UER00128"/>
</dbReference>
<keyword evidence="7 8" id="KW-0460">Magnesium</keyword>
<comment type="subunit">
    <text evidence="8">Monomer. Part of the FGAM synthase complex composed of 1 PurL, 1 PurQ and 2 PurS subunits.</text>
</comment>
<evidence type="ECO:0000313" key="12">
    <source>
        <dbReference type="EMBL" id="OQX91299.1"/>
    </source>
</evidence>
<dbReference type="InterPro" id="IPR036676">
    <property type="entry name" value="PurM-like_C_sf"/>
</dbReference>
<dbReference type="SUPFAM" id="SSF55326">
    <property type="entry name" value="PurM N-terminal domain-like"/>
    <property type="match status" value="2"/>
</dbReference>
<feature type="domain" description="PurM-like C-terminal" evidence="10">
    <location>
        <begin position="620"/>
        <end position="732"/>
    </location>
</feature>
<dbReference type="AlphaFoldDB" id="A0A1W9S393"/>
<keyword evidence="6 8" id="KW-0067">ATP-binding</keyword>
<keyword evidence="5 8" id="KW-0658">Purine biosynthesis</keyword>
<evidence type="ECO:0000313" key="13">
    <source>
        <dbReference type="Proteomes" id="UP000192611"/>
    </source>
</evidence>
<evidence type="ECO:0000259" key="10">
    <source>
        <dbReference type="Pfam" id="PF02769"/>
    </source>
</evidence>